<sequence length="385" mass="42049">MGINTRPSRLDEIEECKAPNTEPEVARAGPHVAGLGGAPAAFKSLVPGLQVPACARRGGGSFYPRVLTRRAQSGAGAVPPPPGRLRGPPSHPIYVRRDPGIPAYGLRQSILLNTRLQDCYVDSPTLTNIWTARMCAKQNINTPAAGTTSSWEVVNTPLVASSFSLIKLVLRRQLKDKCCPGPSRLGEAKPSRRLKSKDNSAERAMPRGRIRHSISSKGRRPVGQHPGSPRLRKPAGGINKSKESSKEKKVTARQDLESRYAEHVAVTQAQPGDTGTAAWKGQALLPETREREQLSEDKLIIHGLPAEGYRALYHSVVEPMLWNPSGTPKRYSLELGKAIKQKLWEALYSQAATPLGAQGSMPGRKQLGVHEEPVPKKWPKFKREK</sequence>
<organism evidence="2 3">
    <name type="scientific">Mustela putorius furo</name>
    <name type="common">European domestic ferret</name>
    <name type="synonym">Mustela furo</name>
    <dbReference type="NCBI Taxonomy" id="9669"/>
    <lineage>
        <taxon>Eukaryota</taxon>
        <taxon>Metazoa</taxon>
        <taxon>Chordata</taxon>
        <taxon>Craniata</taxon>
        <taxon>Vertebrata</taxon>
        <taxon>Euteleostomi</taxon>
        <taxon>Mammalia</taxon>
        <taxon>Eutheria</taxon>
        <taxon>Laurasiatheria</taxon>
        <taxon>Carnivora</taxon>
        <taxon>Caniformia</taxon>
        <taxon>Musteloidea</taxon>
        <taxon>Mustelidae</taxon>
        <taxon>Mustelinae</taxon>
        <taxon>Mustela</taxon>
    </lineage>
</organism>
<dbReference type="PANTHER" id="PTHR15578:SF0">
    <property type="entry name" value="CHROMOSOME 22 OPEN READING FRAME 31"/>
    <property type="match status" value="1"/>
</dbReference>
<dbReference type="GeneID" id="101687472"/>
<dbReference type="OrthoDB" id="8417148at2759"/>
<feature type="region of interest" description="Disordered" evidence="1">
    <location>
        <begin position="72"/>
        <end position="91"/>
    </location>
</feature>
<feature type="compositionally biased region" description="Basic residues" evidence="1">
    <location>
        <begin position="206"/>
        <end position="222"/>
    </location>
</feature>
<keyword evidence="2" id="KW-1185">Reference proteome</keyword>
<reference evidence="3" key="1">
    <citation type="submission" date="2025-08" db="UniProtKB">
        <authorList>
            <consortium name="RefSeq"/>
        </authorList>
    </citation>
    <scope>IDENTIFICATION</scope>
    <source>
        <tissue evidence="3">Brain</tissue>
    </source>
</reference>
<accession>A0A8U0S6X2</accession>
<feature type="compositionally biased region" description="Basic and acidic residues" evidence="1">
    <location>
        <begin position="186"/>
        <end position="205"/>
    </location>
</feature>
<feature type="region of interest" description="Disordered" evidence="1">
    <location>
        <begin position="179"/>
        <end position="252"/>
    </location>
</feature>
<proteinExistence type="predicted"/>
<feature type="compositionally biased region" description="Basic and acidic residues" evidence="1">
    <location>
        <begin position="368"/>
        <end position="385"/>
    </location>
</feature>
<dbReference type="Pfam" id="PF15578">
    <property type="entry name" value="DUF4662"/>
    <property type="match status" value="1"/>
</dbReference>
<dbReference type="PANTHER" id="PTHR15578">
    <property type="entry name" value="CHROMOSOME 8 C22ORF31 HOMOLOG"/>
    <property type="match status" value="1"/>
</dbReference>
<gene>
    <name evidence="3" type="primary">CUNH22orf31</name>
</gene>
<evidence type="ECO:0000256" key="1">
    <source>
        <dbReference type="SAM" id="MobiDB-lite"/>
    </source>
</evidence>
<evidence type="ECO:0000313" key="2">
    <source>
        <dbReference type="Proteomes" id="UP000000715"/>
    </source>
</evidence>
<dbReference type="AlphaFoldDB" id="A0A8U0S6X2"/>
<dbReference type="RefSeq" id="XP_044937480.1">
    <property type="nucleotide sequence ID" value="XM_045081545.1"/>
</dbReference>
<feature type="region of interest" description="Disordered" evidence="1">
    <location>
        <begin position="355"/>
        <end position="385"/>
    </location>
</feature>
<evidence type="ECO:0000313" key="3">
    <source>
        <dbReference type="RefSeq" id="XP_044937480.1"/>
    </source>
</evidence>
<dbReference type="Proteomes" id="UP000000715">
    <property type="component" value="Unplaced"/>
</dbReference>
<name>A0A8U0S6X2_MUSPF</name>
<protein>
    <submittedName>
        <fullName evidence="3">Uncharacterized protein C22orf31 homolog</fullName>
    </submittedName>
</protein>
<dbReference type="InterPro" id="IPR028970">
    <property type="entry name" value="DUF4662"/>
</dbReference>
<dbReference type="CTD" id="101655619"/>
<feature type="compositionally biased region" description="Basic and acidic residues" evidence="1">
    <location>
        <begin position="240"/>
        <end position="252"/>
    </location>
</feature>